<feature type="domain" description="Helicase C-terminal" evidence="6">
    <location>
        <begin position="654"/>
        <end position="821"/>
    </location>
</feature>
<dbReference type="AlphaFoldDB" id="A0A7J0GTL2"/>
<dbReference type="PANTHER" id="PTHR10799">
    <property type="entry name" value="SNF2/RAD54 HELICASE FAMILY"/>
    <property type="match status" value="1"/>
</dbReference>
<reference evidence="7 8" key="1">
    <citation type="submission" date="2019-07" db="EMBL/GenBank/DDBJ databases">
        <title>De Novo Assembly of kiwifruit Actinidia rufa.</title>
        <authorList>
            <person name="Sugita-Konishi S."/>
            <person name="Sato K."/>
            <person name="Mori E."/>
            <person name="Abe Y."/>
            <person name="Kisaki G."/>
            <person name="Hamano K."/>
            <person name="Suezawa K."/>
            <person name="Otani M."/>
            <person name="Fukuda T."/>
            <person name="Manabe T."/>
            <person name="Gomi K."/>
            <person name="Tabuchi M."/>
            <person name="Akimitsu K."/>
            <person name="Kataoka I."/>
        </authorList>
    </citation>
    <scope>NUCLEOTIDE SEQUENCE [LARGE SCALE GENOMIC DNA]</scope>
    <source>
        <strain evidence="8">cv. Fuchu</strain>
    </source>
</reference>
<keyword evidence="3" id="KW-0539">Nucleus</keyword>
<dbReference type="InterPro" id="IPR029295">
    <property type="entry name" value="SnAC"/>
</dbReference>
<dbReference type="InterPro" id="IPR027417">
    <property type="entry name" value="P-loop_NTPase"/>
</dbReference>
<dbReference type="InterPro" id="IPR006935">
    <property type="entry name" value="Helicase/UvrB_N"/>
</dbReference>
<proteinExistence type="predicted"/>
<dbReference type="GO" id="GO:0016787">
    <property type="term" value="F:hydrolase activity"/>
    <property type="evidence" value="ECO:0007669"/>
    <property type="project" value="UniProtKB-KW"/>
</dbReference>
<evidence type="ECO:0000313" key="8">
    <source>
        <dbReference type="Proteomes" id="UP000585474"/>
    </source>
</evidence>
<dbReference type="Gene3D" id="3.40.50.300">
    <property type="entry name" value="P-loop containing nucleotide triphosphate hydrolases"/>
    <property type="match status" value="1"/>
</dbReference>
<sequence length="1039" mass="119539">MKADVYHNLGHVVYHVPLAFVICVRSAFKDDLRTPKGDLMAEFEDALVKQRANCMSGCGLAESRDNRLQTHIQHRLSELEELPSSRGEDLQSKCLLELYGLKLEELQSKVRSDVNTEYWLRLHCAYPDKQLFDWGMMRLRRPMYGLGDAFAMEADENLKKKRDAERLSRLQEEEKNLVETRKRKFFAELLNAARELQLQVQAAQKRRKQRNDGVQACFFFPPVLLSSLIGSGTFLSKLAKACSCMEKAYLAWHGRQRQRATRAEKLRFQALKADDQEAYMKMVEESKNERLTMLLGKTNDLLVRLGAAVQRQKDSEHDGIEPLKDLDAELPELSASKSGTPGDSLPEEDADIVDTESSHGIKTGDLLEGQRQYNSVIHSIQEKVTEQPSMLQGGELRSYQLEGLQWMLSLFNNNLNGILADEMGLGKTIQTISLIAYLMESKGVTGPHLIVAPKAVLPNWVNEFSTWAPSIVAILYDGRLDERKAMREEYRIRRRLLLTGTPIQNSLQELWSLLNFLLPTIFNSVENFEEWFNAPFADRCDVSLTDEEELLIIRRLHHVIRPFILRRKKDEVEKYLPGKRQVILKCDMSAWQKVYYHQVTDVGRVGLGTGGKSKSLQNLSMQLRKCCNHPYLFVGEYNMWRKEEIIRASGKFELLDRLLPKLHKAGHRVLLFSQMTRLMDILEIYLRLHDYKYMRLDGSTKTEERGTLLKQFNAPDSPFFMFLLSTRAGGLGLNLQTADTVIIFDSDWNPQMDQQAEDRAHRIGQKKEVRVFVLVSVGSIEEVILERAKQKMGIDAKVIQAGLFNTTSTAQDRREMLEEIMRKGTSSLGTDVPSEREINRLAARSDEEFWLFEKMDDERRQKENYRSRLMEEHEVPDWAYTAPDNKEKGKGFDYESRNITGKRRRKEVVYMDTLSDLQWMKAVENGEDITRHSIRGKRRENLPVRGDEVISNRRENLPVRGDEVISISAGEKKELEVNNENMSVASEATSEDTMSLDLKTSRSDVEYIQKSEPPQGVGESGWNVLSWKPHKRKRSNLAS</sequence>
<dbReference type="SMART" id="SM01314">
    <property type="entry name" value="SnAC"/>
    <property type="match status" value="1"/>
</dbReference>
<keyword evidence="8" id="KW-1185">Reference proteome</keyword>
<dbReference type="InterPro" id="IPR000330">
    <property type="entry name" value="SNF2_N"/>
</dbReference>
<dbReference type="GO" id="GO:0005634">
    <property type="term" value="C:nucleus"/>
    <property type="evidence" value="ECO:0007669"/>
    <property type="project" value="UniProtKB-SubCell"/>
</dbReference>
<dbReference type="InterPro" id="IPR038718">
    <property type="entry name" value="SNF2-like_sf"/>
</dbReference>
<comment type="subcellular location">
    <subcellularLocation>
        <location evidence="1">Nucleus</location>
    </subcellularLocation>
</comment>
<comment type="caution">
    <text evidence="7">The sequence shown here is derived from an EMBL/GenBank/DDBJ whole genome shotgun (WGS) entry which is preliminary data.</text>
</comment>
<dbReference type="InterPro" id="IPR001650">
    <property type="entry name" value="Helicase_C-like"/>
</dbReference>
<evidence type="ECO:0000256" key="4">
    <source>
        <dbReference type="SAM" id="Coils"/>
    </source>
</evidence>
<feature type="domain" description="Helicase ATP-binding" evidence="5">
    <location>
        <begin position="408"/>
        <end position="520"/>
    </location>
</feature>
<keyword evidence="4" id="KW-0175">Coiled coil</keyword>
<dbReference type="FunFam" id="3.40.50.300:FF:000755">
    <property type="entry name" value="Probable ATP-dependent DNA helicase CHR12"/>
    <property type="match status" value="1"/>
</dbReference>
<dbReference type="PROSITE" id="PS51192">
    <property type="entry name" value="HELICASE_ATP_BIND_1"/>
    <property type="match status" value="1"/>
</dbReference>
<name>A0A7J0GTL2_9ERIC</name>
<dbReference type="SMART" id="SM00487">
    <property type="entry name" value="DEXDc"/>
    <property type="match status" value="1"/>
</dbReference>
<protein>
    <submittedName>
        <fullName evidence="7">SNF2/Brahma-type chromatin-remodeling protein CHR12</fullName>
    </submittedName>
</protein>
<dbReference type="EMBL" id="BJWL01000024">
    <property type="protein sequence ID" value="GFZ14122.1"/>
    <property type="molecule type" value="Genomic_DNA"/>
</dbReference>
<dbReference type="InterPro" id="IPR014001">
    <property type="entry name" value="Helicase_ATP-bd"/>
</dbReference>
<dbReference type="GO" id="GO:0005524">
    <property type="term" value="F:ATP binding"/>
    <property type="evidence" value="ECO:0007669"/>
    <property type="project" value="InterPro"/>
</dbReference>
<dbReference type="GO" id="GO:0042393">
    <property type="term" value="F:histone binding"/>
    <property type="evidence" value="ECO:0007669"/>
    <property type="project" value="InterPro"/>
</dbReference>
<evidence type="ECO:0000259" key="6">
    <source>
        <dbReference type="PROSITE" id="PS51194"/>
    </source>
</evidence>
<evidence type="ECO:0000313" key="7">
    <source>
        <dbReference type="EMBL" id="GFZ14122.1"/>
    </source>
</evidence>
<evidence type="ECO:0000256" key="3">
    <source>
        <dbReference type="ARBA" id="ARBA00023242"/>
    </source>
</evidence>
<dbReference type="Pfam" id="PF04851">
    <property type="entry name" value="ResIII"/>
    <property type="match status" value="1"/>
</dbReference>
<dbReference type="CDD" id="cd18793">
    <property type="entry name" value="SF2_C_SNF"/>
    <property type="match status" value="1"/>
</dbReference>
<dbReference type="OrthoDB" id="5857104at2759"/>
<dbReference type="Gene3D" id="3.40.50.10810">
    <property type="entry name" value="Tandem AAA-ATPase domain"/>
    <property type="match status" value="2"/>
</dbReference>
<evidence type="ECO:0000259" key="5">
    <source>
        <dbReference type="PROSITE" id="PS51192"/>
    </source>
</evidence>
<dbReference type="SMART" id="SM00490">
    <property type="entry name" value="HELICc"/>
    <property type="match status" value="1"/>
</dbReference>
<dbReference type="Pfam" id="PF00176">
    <property type="entry name" value="SNF2-rel_dom"/>
    <property type="match status" value="1"/>
</dbReference>
<dbReference type="PROSITE" id="PS51194">
    <property type="entry name" value="HELICASE_CTER"/>
    <property type="match status" value="1"/>
</dbReference>
<dbReference type="InterPro" id="IPR049730">
    <property type="entry name" value="SNF2/RAD54-like_C"/>
</dbReference>
<keyword evidence="2" id="KW-0378">Hydrolase</keyword>
<gene>
    <name evidence="7" type="ORF">Acr_24g0003120</name>
</gene>
<dbReference type="Pfam" id="PF00271">
    <property type="entry name" value="Helicase_C"/>
    <property type="match status" value="1"/>
</dbReference>
<organism evidence="7 8">
    <name type="scientific">Actinidia rufa</name>
    <dbReference type="NCBI Taxonomy" id="165716"/>
    <lineage>
        <taxon>Eukaryota</taxon>
        <taxon>Viridiplantae</taxon>
        <taxon>Streptophyta</taxon>
        <taxon>Embryophyta</taxon>
        <taxon>Tracheophyta</taxon>
        <taxon>Spermatophyta</taxon>
        <taxon>Magnoliopsida</taxon>
        <taxon>eudicotyledons</taxon>
        <taxon>Gunneridae</taxon>
        <taxon>Pentapetalae</taxon>
        <taxon>asterids</taxon>
        <taxon>Ericales</taxon>
        <taxon>Actinidiaceae</taxon>
        <taxon>Actinidia</taxon>
    </lineage>
</organism>
<evidence type="ECO:0000256" key="1">
    <source>
        <dbReference type="ARBA" id="ARBA00004123"/>
    </source>
</evidence>
<accession>A0A7J0GTL2</accession>
<dbReference type="Pfam" id="PF14619">
    <property type="entry name" value="SnAC"/>
    <property type="match status" value="1"/>
</dbReference>
<dbReference type="Proteomes" id="UP000585474">
    <property type="component" value="Unassembled WGS sequence"/>
</dbReference>
<dbReference type="SUPFAM" id="SSF52540">
    <property type="entry name" value="P-loop containing nucleoside triphosphate hydrolases"/>
    <property type="match status" value="2"/>
</dbReference>
<feature type="coiled-coil region" evidence="4">
    <location>
        <begin position="160"/>
        <end position="206"/>
    </location>
</feature>
<evidence type="ECO:0000256" key="2">
    <source>
        <dbReference type="ARBA" id="ARBA00022801"/>
    </source>
</evidence>